<dbReference type="GO" id="GO:0006420">
    <property type="term" value="P:arginyl-tRNA aminoacylation"/>
    <property type="evidence" value="ECO:0007669"/>
    <property type="project" value="UniProtKB-UniRule"/>
</dbReference>
<dbReference type="Gene3D" id="3.30.1360.70">
    <property type="entry name" value="Arginyl tRNA synthetase N-terminal domain"/>
    <property type="match status" value="1"/>
</dbReference>
<keyword evidence="15" id="KW-1185">Reference proteome</keyword>
<sequence length="587" mass="63868">MVHGNLSVELGQRVATAVQAALDLPITPAEAVIRPSRQPGVDYQSNVAMGLAARAGRDPREVAADIVAHLDAADLVEPPRIARAGFIDLVLTPACLAQRARALAADERLGFPQVEGSRRIAIDYSSPNVAKEMHVGHLRSTVLGDAISRLLRFAGHEVVPHNHIGDWGTPFGMLIEHLVDEGLTGPAAASSRGGLSLGDLNGFYQEARKKFDTEPDFANRARRRVVLLQGGHQETRELWQQLVEESATHFEQVYQLLGIQLTPADVYGESFYNPFLADVVKQLSAKRLVKVSGGAICAFPEGFTNREGEPLAVIVRKKGGGYGYASTDLATARYWIEDRGADDLLYVVGSPQAQHFAVVFAVLREAGWLTDDHHAEHIGFGSILGSDGRTIRTRAGGSVKLVDLLVEAIDRAATIAEQRGELPEEQWGTVARAVGIGAVKYADLAHDRRKDYVFDWDRMLAMTGNTAAYLQYAHCRIRSVLRRAGVTEEAATEAPVLLADPRERELLVRILRFPEACAAATRAYAPHKLCTYLYETASAFSSFYATCPVLTAATPELRDSRLALAALTSRVLTLGLSLLGIESPERI</sequence>
<dbReference type="Proteomes" id="UP000248889">
    <property type="component" value="Unassembled WGS sequence"/>
</dbReference>
<dbReference type="FunFam" id="3.40.50.620:FF:000116">
    <property type="entry name" value="Arginine--tRNA ligase"/>
    <property type="match status" value="1"/>
</dbReference>
<keyword evidence="7 10" id="KW-0648">Protein biosynthesis</keyword>
<evidence type="ECO:0000256" key="6">
    <source>
        <dbReference type="ARBA" id="ARBA00022840"/>
    </source>
</evidence>
<reference evidence="14 15" key="1">
    <citation type="submission" date="2018-06" db="EMBL/GenBank/DDBJ databases">
        <title>Streptacidiphilus pinicola sp. nov., isolated from pine grove soil.</title>
        <authorList>
            <person name="Roh S.G."/>
            <person name="Park S."/>
            <person name="Kim M.-K."/>
            <person name="Yun B.-R."/>
            <person name="Park J."/>
            <person name="Kim M.J."/>
            <person name="Kim Y.S."/>
            <person name="Kim S.B."/>
        </authorList>
    </citation>
    <scope>NUCLEOTIDE SEQUENCE [LARGE SCALE GENOMIC DNA]</scope>
    <source>
        <strain evidence="14 15">MMS16-CNU450</strain>
    </source>
</reference>
<dbReference type="HAMAP" id="MF_00123">
    <property type="entry name" value="Arg_tRNA_synth"/>
    <property type="match status" value="1"/>
</dbReference>
<dbReference type="InterPro" id="IPR009080">
    <property type="entry name" value="tRNAsynth_Ia_anticodon-bd"/>
</dbReference>
<evidence type="ECO:0000256" key="9">
    <source>
        <dbReference type="ARBA" id="ARBA00049339"/>
    </source>
</evidence>
<dbReference type="SMART" id="SM00836">
    <property type="entry name" value="DALR_1"/>
    <property type="match status" value="1"/>
</dbReference>
<dbReference type="InterPro" id="IPR036695">
    <property type="entry name" value="Arg-tRNA-synth_N_sf"/>
</dbReference>
<dbReference type="InterPro" id="IPR001412">
    <property type="entry name" value="aa-tRNA-synth_I_CS"/>
</dbReference>
<dbReference type="FunFam" id="1.10.730.10:FF:000008">
    <property type="entry name" value="Arginine--tRNA ligase"/>
    <property type="match status" value="1"/>
</dbReference>
<dbReference type="NCBIfam" id="TIGR00456">
    <property type="entry name" value="argS"/>
    <property type="match status" value="1"/>
</dbReference>
<evidence type="ECO:0000256" key="3">
    <source>
        <dbReference type="ARBA" id="ARBA00022490"/>
    </source>
</evidence>
<evidence type="ECO:0000313" key="15">
    <source>
        <dbReference type="Proteomes" id="UP000248889"/>
    </source>
</evidence>
<evidence type="ECO:0000256" key="7">
    <source>
        <dbReference type="ARBA" id="ARBA00022917"/>
    </source>
</evidence>
<dbReference type="PROSITE" id="PS00178">
    <property type="entry name" value="AA_TRNA_LIGASE_I"/>
    <property type="match status" value="1"/>
</dbReference>
<evidence type="ECO:0000256" key="8">
    <source>
        <dbReference type="ARBA" id="ARBA00023146"/>
    </source>
</evidence>
<dbReference type="SUPFAM" id="SSF55190">
    <property type="entry name" value="Arginyl-tRNA synthetase (ArgRS), N-terminal 'additional' domain"/>
    <property type="match status" value="1"/>
</dbReference>
<evidence type="ECO:0000256" key="10">
    <source>
        <dbReference type="HAMAP-Rule" id="MF_00123"/>
    </source>
</evidence>
<gene>
    <name evidence="10" type="primary">argS</name>
    <name evidence="14" type="ORF">DN069_08890</name>
</gene>
<dbReference type="GO" id="GO:0005524">
    <property type="term" value="F:ATP binding"/>
    <property type="evidence" value="ECO:0007669"/>
    <property type="project" value="UniProtKB-UniRule"/>
</dbReference>
<evidence type="ECO:0000259" key="13">
    <source>
        <dbReference type="SMART" id="SM01016"/>
    </source>
</evidence>
<keyword evidence="5 10" id="KW-0547">Nucleotide-binding</keyword>
<keyword evidence="4 10" id="KW-0436">Ligase</keyword>
<dbReference type="InterPro" id="IPR001278">
    <property type="entry name" value="Arg-tRNA-ligase"/>
</dbReference>
<keyword evidence="6 10" id="KW-0067">ATP-binding</keyword>
<comment type="similarity">
    <text evidence="2 10 11">Belongs to the class-I aminoacyl-tRNA synthetase family.</text>
</comment>
<feature type="domain" description="DALR anticodon binding" evidence="12">
    <location>
        <begin position="470"/>
        <end position="587"/>
    </location>
</feature>
<name>A0A2X0KGV7_9ACTN</name>
<dbReference type="InterPro" id="IPR014729">
    <property type="entry name" value="Rossmann-like_a/b/a_fold"/>
</dbReference>
<comment type="caution">
    <text evidence="14">The sequence shown here is derived from an EMBL/GenBank/DDBJ whole genome shotgun (WGS) entry which is preliminary data.</text>
</comment>
<proteinExistence type="inferred from homology"/>
<dbReference type="SMART" id="SM01016">
    <property type="entry name" value="Arg_tRNA_synt_N"/>
    <property type="match status" value="1"/>
</dbReference>
<dbReference type="GO" id="GO:0005737">
    <property type="term" value="C:cytoplasm"/>
    <property type="evidence" value="ECO:0007669"/>
    <property type="project" value="UniProtKB-SubCell"/>
</dbReference>
<evidence type="ECO:0000313" key="14">
    <source>
        <dbReference type="EMBL" id="RAG86010.1"/>
    </source>
</evidence>
<dbReference type="InterPro" id="IPR005148">
    <property type="entry name" value="Arg-tRNA-synth_N"/>
</dbReference>
<keyword evidence="3 10" id="KW-0963">Cytoplasm</keyword>
<feature type="domain" description="Arginyl tRNA synthetase N-terminal" evidence="13">
    <location>
        <begin position="12"/>
        <end position="91"/>
    </location>
</feature>
<evidence type="ECO:0000259" key="12">
    <source>
        <dbReference type="SMART" id="SM00836"/>
    </source>
</evidence>
<dbReference type="Pfam" id="PF05746">
    <property type="entry name" value="DALR_1"/>
    <property type="match status" value="1"/>
</dbReference>
<dbReference type="Gene3D" id="3.40.50.620">
    <property type="entry name" value="HUPs"/>
    <property type="match status" value="1"/>
</dbReference>
<feature type="short sequence motif" description="'HIGH' region" evidence="10">
    <location>
        <begin position="127"/>
        <end position="137"/>
    </location>
</feature>
<accession>A0A2X0KGV7</accession>
<dbReference type="Pfam" id="PF00750">
    <property type="entry name" value="tRNA-synt_1d"/>
    <property type="match status" value="1"/>
</dbReference>
<evidence type="ECO:0000256" key="5">
    <source>
        <dbReference type="ARBA" id="ARBA00022741"/>
    </source>
</evidence>
<dbReference type="SUPFAM" id="SSF47323">
    <property type="entry name" value="Anticodon-binding domain of a subclass of class I aminoacyl-tRNA synthetases"/>
    <property type="match status" value="1"/>
</dbReference>
<dbReference type="EMBL" id="QKYN01000035">
    <property type="protein sequence ID" value="RAG86010.1"/>
    <property type="molecule type" value="Genomic_DNA"/>
</dbReference>
<dbReference type="OrthoDB" id="9803211at2"/>
<evidence type="ECO:0000256" key="11">
    <source>
        <dbReference type="RuleBase" id="RU363038"/>
    </source>
</evidence>
<protein>
    <recommendedName>
        <fullName evidence="10">Arginine--tRNA ligase</fullName>
        <ecNumber evidence="10">6.1.1.19</ecNumber>
    </recommendedName>
    <alternativeName>
        <fullName evidence="10">Arginyl-tRNA synthetase</fullName>
        <shortName evidence="10">ArgRS</shortName>
    </alternativeName>
</protein>
<dbReference type="Gene3D" id="1.10.730.10">
    <property type="entry name" value="Isoleucyl-tRNA Synthetase, Domain 1"/>
    <property type="match status" value="1"/>
</dbReference>
<keyword evidence="8 10" id="KW-0030">Aminoacyl-tRNA synthetase</keyword>
<dbReference type="EC" id="6.1.1.19" evidence="10"/>
<dbReference type="InterPro" id="IPR008909">
    <property type="entry name" value="DALR_anticod-bd"/>
</dbReference>
<dbReference type="Pfam" id="PF03485">
    <property type="entry name" value="Arg_tRNA_synt_N"/>
    <property type="match status" value="1"/>
</dbReference>
<evidence type="ECO:0000256" key="1">
    <source>
        <dbReference type="ARBA" id="ARBA00004496"/>
    </source>
</evidence>
<dbReference type="InterPro" id="IPR035684">
    <property type="entry name" value="ArgRS_core"/>
</dbReference>
<dbReference type="SUPFAM" id="SSF52374">
    <property type="entry name" value="Nucleotidylyl transferase"/>
    <property type="match status" value="1"/>
</dbReference>
<comment type="subunit">
    <text evidence="10">Monomer.</text>
</comment>
<dbReference type="GO" id="GO:0004814">
    <property type="term" value="F:arginine-tRNA ligase activity"/>
    <property type="evidence" value="ECO:0007669"/>
    <property type="project" value="UniProtKB-UniRule"/>
</dbReference>
<dbReference type="AlphaFoldDB" id="A0A2X0KGV7"/>
<dbReference type="PANTHER" id="PTHR11956:SF5">
    <property type="entry name" value="ARGININE--TRNA LIGASE, CYTOPLASMIC"/>
    <property type="match status" value="1"/>
</dbReference>
<comment type="subcellular location">
    <subcellularLocation>
        <location evidence="1 10">Cytoplasm</location>
    </subcellularLocation>
</comment>
<organism evidence="14 15">
    <name type="scientific">Streptacidiphilus pinicola</name>
    <dbReference type="NCBI Taxonomy" id="2219663"/>
    <lineage>
        <taxon>Bacteria</taxon>
        <taxon>Bacillati</taxon>
        <taxon>Actinomycetota</taxon>
        <taxon>Actinomycetes</taxon>
        <taxon>Kitasatosporales</taxon>
        <taxon>Streptomycetaceae</taxon>
        <taxon>Streptacidiphilus</taxon>
    </lineage>
</organism>
<evidence type="ECO:0000256" key="4">
    <source>
        <dbReference type="ARBA" id="ARBA00022598"/>
    </source>
</evidence>
<comment type="catalytic activity">
    <reaction evidence="9 10">
        <text>tRNA(Arg) + L-arginine + ATP = L-arginyl-tRNA(Arg) + AMP + diphosphate</text>
        <dbReference type="Rhea" id="RHEA:20301"/>
        <dbReference type="Rhea" id="RHEA-COMP:9658"/>
        <dbReference type="Rhea" id="RHEA-COMP:9673"/>
        <dbReference type="ChEBI" id="CHEBI:30616"/>
        <dbReference type="ChEBI" id="CHEBI:32682"/>
        <dbReference type="ChEBI" id="CHEBI:33019"/>
        <dbReference type="ChEBI" id="CHEBI:78442"/>
        <dbReference type="ChEBI" id="CHEBI:78513"/>
        <dbReference type="ChEBI" id="CHEBI:456215"/>
        <dbReference type="EC" id="6.1.1.19"/>
    </reaction>
</comment>
<dbReference type="PANTHER" id="PTHR11956">
    <property type="entry name" value="ARGINYL-TRNA SYNTHETASE"/>
    <property type="match status" value="1"/>
</dbReference>
<dbReference type="CDD" id="cd00671">
    <property type="entry name" value="ArgRS_core"/>
    <property type="match status" value="1"/>
</dbReference>
<evidence type="ECO:0000256" key="2">
    <source>
        <dbReference type="ARBA" id="ARBA00005594"/>
    </source>
</evidence>
<dbReference type="PRINTS" id="PR01038">
    <property type="entry name" value="TRNASYNTHARG"/>
</dbReference>
<dbReference type="CDD" id="cd07956">
    <property type="entry name" value="Anticodon_Ia_Arg"/>
    <property type="match status" value="1"/>
</dbReference>